<gene>
    <name evidence="3" type="ORF">OS493_020743</name>
</gene>
<proteinExistence type="predicted"/>
<evidence type="ECO:0000313" key="4">
    <source>
        <dbReference type="Proteomes" id="UP001163046"/>
    </source>
</evidence>
<keyword evidence="4" id="KW-1185">Reference proteome</keyword>
<dbReference type="PROSITE" id="PS50853">
    <property type="entry name" value="FN3"/>
    <property type="match status" value="1"/>
</dbReference>
<name>A0A9X0CM26_9CNID</name>
<evidence type="ECO:0000256" key="1">
    <source>
        <dbReference type="SAM" id="SignalP"/>
    </source>
</evidence>
<accession>A0A9X0CM26</accession>
<dbReference type="AlphaFoldDB" id="A0A9X0CM26"/>
<dbReference type="Gene3D" id="2.60.40.10">
    <property type="entry name" value="Immunoglobulins"/>
    <property type="match status" value="1"/>
</dbReference>
<feature type="signal peptide" evidence="1">
    <location>
        <begin position="1"/>
        <end position="22"/>
    </location>
</feature>
<evidence type="ECO:0000313" key="3">
    <source>
        <dbReference type="EMBL" id="KAJ7358905.1"/>
    </source>
</evidence>
<dbReference type="InterPro" id="IPR013783">
    <property type="entry name" value="Ig-like_fold"/>
</dbReference>
<dbReference type="CDD" id="cd00063">
    <property type="entry name" value="FN3"/>
    <property type="match status" value="1"/>
</dbReference>
<feature type="chain" id="PRO_5040745609" description="Fibronectin type-III domain-containing protein" evidence="1">
    <location>
        <begin position="23"/>
        <end position="483"/>
    </location>
</feature>
<protein>
    <recommendedName>
        <fullName evidence="2">Fibronectin type-III domain-containing protein</fullName>
    </recommendedName>
</protein>
<feature type="domain" description="Fibronectin type-III" evidence="2">
    <location>
        <begin position="364"/>
        <end position="461"/>
    </location>
</feature>
<dbReference type="SUPFAM" id="SSF49265">
    <property type="entry name" value="Fibronectin type III"/>
    <property type="match status" value="2"/>
</dbReference>
<comment type="caution">
    <text evidence="3">The sequence shown here is derived from an EMBL/GenBank/DDBJ whole genome shotgun (WGS) entry which is preliminary data.</text>
</comment>
<dbReference type="InterPro" id="IPR036116">
    <property type="entry name" value="FN3_sf"/>
</dbReference>
<evidence type="ECO:0000259" key="2">
    <source>
        <dbReference type="PROSITE" id="PS50853"/>
    </source>
</evidence>
<dbReference type="EMBL" id="MU827314">
    <property type="protein sequence ID" value="KAJ7358905.1"/>
    <property type="molecule type" value="Genomic_DNA"/>
</dbReference>
<reference evidence="3" key="1">
    <citation type="submission" date="2023-01" db="EMBL/GenBank/DDBJ databases">
        <title>Genome assembly of the deep-sea coral Lophelia pertusa.</title>
        <authorList>
            <person name="Herrera S."/>
            <person name="Cordes E."/>
        </authorList>
    </citation>
    <scope>NUCLEOTIDE SEQUENCE</scope>
    <source>
        <strain evidence="3">USNM1676648</strain>
        <tissue evidence="3">Polyp</tissue>
    </source>
</reference>
<dbReference type="Pfam" id="PF00041">
    <property type="entry name" value="fn3"/>
    <property type="match status" value="1"/>
</dbReference>
<dbReference type="InterPro" id="IPR003961">
    <property type="entry name" value="FN3_dom"/>
</dbReference>
<dbReference type="OrthoDB" id="5986008at2759"/>
<organism evidence="3 4">
    <name type="scientific">Desmophyllum pertusum</name>
    <dbReference type="NCBI Taxonomy" id="174260"/>
    <lineage>
        <taxon>Eukaryota</taxon>
        <taxon>Metazoa</taxon>
        <taxon>Cnidaria</taxon>
        <taxon>Anthozoa</taxon>
        <taxon>Hexacorallia</taxon>
        <taxon>Scleractinia</taxon>
        <taxon>Caryophylliina</taxon>
        <taxon>Caryophylliidae</taxon>
        <taxon>Desmophyllum</taxon>
    </lineage>
</organism>
<dbReference type="SMART" id="SM00060">
    <property type="entry name" value="FN3"/>
    <property type="match status" value="2"/>
</dbReference>
<sequence length="483" mass="54031">MRICSTFLLVLWVSTLCNNVDGVPSDATVRKARCYANCLTQNAATNETEKPCQTSACKECLIPCGTYFSDKETCIQSCKNASSCEKSCEFLTQLQNFSSILDGDGSIPPTPGIPTVTNKTITSISLRWDPVQNASGIPVQNMSGTAVYLIEVTFTGEKSIYSPSFRSEVFVTTQATLKFEHPCFYIQTQIRYVYEDILYRFKVAVLTENSSISYGPQTAQITLSKPDPVTNVTLDSLIYDVASSSDKIKLTVSWVPSNEQKDLISMFGMMWSMNSTCSKYALPRAHDTSGPQTTASMHVWHESRKCVHTLQIYSIIGCSVSDPTEIKYTYPGCQKITDYPANECYKFDPPYAPLEDRMVSNIRLDGQMTAQPDYRFQVTVTWDQPVYPYKNVERYLIQWFKENGMGRSGFTFTGFAATSNNGQQLSNLLPGTTYRIKIRPMFVDGFPMSGWTYANFTTPACNCLIDGICCEECDNEIPPPISE</sequence>
<dbReference type="Proteomes" id="UP001163046">
    <property type="component" value="Unassembled WGS sequence"/>
</dbReference>
<keyword evidence="1" id="KW-0732">Signal</keyword>